<dbReference type="SUPFAM" id="SSF52499">
    <property type="entry name" value="Isochorismatase-like hydrolases"/>
    <property type="match status" value="1"/>
</dbReference>
<dbReference type="InterPro" id="IPR050272">
    <property type="entry name" value="Isochorismatase-like_hydrls"/>
</dbReference>
<accession>K8PFQ3</accession>
<dbReference type="InterPro" id="IPR000868">
    <property type="entry name" value="Isochorismatase-like_dom"/>
</dbReference>
<dbReference type="AlphaFoldDB" id="K8PFQ3"/>
<dbReference type="Gene3D" id="3.40.50.850">
    <property type="entry name" value="Isochorismatase-like"/>
    <property type="match status" value="1"/>
</dbReference>
<comment type="caution">
    <text evidence="3">The sequence shown here is derived from an EMBL/GenBank/DDBJ whole genome shotgun (WGS) entry which is preliminary data.</text>
</comment>
<dbReference type="CDD" id="cd00431">
    <property type="entry name" value="cysteine_hydrolases"/>
    <property type="match status" value="1"/>
</dbReference>
<dbReference type="GO" id="GO:0016787">
    <property type="term" value="F:hydrolase activity"/>
    <property type="evidence" value="ECO:0007669"/>
    <property type="project" value="UniProtKB-KW"/>
</dbReference>
<dbReference type="Pfam" id="PF00857">
    <property type="entry name" value="Isochorismatase"/>
    <property type="match status" value="1"/>
</dbReference>
<organism evidence="3 4">
    <name type="scientific">Afipia broomeae ATCC 49717</name>
    <dbReference type="NCBI Taxonomy" id="883078"/>
    <lineage>
        <taxon>Bacteria</taxon>
        <taxon>Pseudomonadati</taxon>
        <taxon>Pseudomonadota</taxon>
        <taxon>Alphaproteobacteria</taxon>
        <taxon>Hyphomicrobiales</taxon>
        <taxon>Nitrobacteraceae</taxon>
        <taxon>Afipia</taxon>
    </lineage>
</organism>
<dbReference type="InterPro" id="IPR036380">
    <property type="entry name" value="Isochorismatase-like_sf"/>
</dbReference>
<reference evidence="3 4" key="1">
    <citation type="submission" date="2012-04" db="EMBL/GenBank/DDBJ databases">
        <title>The Genome Sequence of Afipia broomeae ATCC 49717.</title>
        <authorList>
            <consortium name="The Broad Institute Genome Sequencing Platform"/>
            <person name="Earl A."/>
            <person name="Ward D."/>
            <person name="Feldgarden M."/>
            <person name="Gevers D."/>
            <person name="Huys G."/>
            <person name="Walker B."/>
            <person name="Young S.K."/>
            <person name="Zeng Q."/>
            <person name="Gargeya S."/>
            <person name="Fitzgerald M."/>
            <person name="Haas B."/>
            <person name="Abouelleil A."/>
            <person name="Alvarado L."/>
            <person name="Arachchi H.M."/>
            <person name="Berlin A."/>
            <person name="Chapman S.B."/>
            <person name="Goldberg J."/>
            <person name="Griggs A."/>
            <person name="Gujja S."/>
            <person name="Hansen M."/>
            <person name="Howarth C."/>
            <person name="Imamovic A."/>
            <person name="Larimer J."/>
            <person name="McCowen C."/>
            <person name="Montmayeur A."/>
            <person name="Murphy C."/>
            <person name="Neiman D."/>
            <person name="Pearson M."/>
            <person name="Priest M."/>
            <person name="Roberts A."/>
            <person name="Saif S."/>
            <person name="Shea T."/>
            <person name="Sisk P."/>
            <person name="Sykes S."/>
            <person name="Wortman J."/>
            <person name="Nusbaum C."/>
            <person name="Birren B."/>
        </authorList>
    </citation>
    <scope>NUCLEOTIDE SEQUENCE [LARGE SCALE GENOMIC DNA]</scope>
    <source>
        <strain evidence="3 4">ATCC 49717</strain>
    </source>
</reference>
<dbReference type="PANTHER" id="PTHR43540">
    <property type="entry name" value="PEROXYUREIDOACRYLATE/UREIDOACRYLATE AMIDOHYDROLASE-RELATED"/>
    <property type="match status" value="1"/>
</dbReference>
<evidence type="ECO:0000256" key="1">
    <source>
        <dbReference type="ARBA" id="ARBA00022801"/>
    </source>
</evidence>
<evidence type="ECO:0000313" key="3">
    <source>
        <dbReference type="EMBL" id="EKS41467.1"/>
    </source>
</evidence>
<dbReference type="Proteomes" id="UP000001096">
    <property type="component" value="Unassembled WGS sequence"/>
</dbReference>
<dbReference type="EMBL" id="AGWX01000001">
    <property type="protein sequence ID" value="EKS41467.1"/>
    <property type="molecule type" value="Genomic_DNA"/>
</dbReference>
<name>K8PFQ3_9BRAD</name>
<protein>
    <recommendedName>
        <fullName evidence="2">Isochorismatase-like domain-containing protein</fullName>
    </recommendedName>
</protein>
<sequence>MGKLRDKITEQSIHLCIDMQRMFGADGPWAAPWVERILTPVSRVASHSPRRTVFTRFIPARSAEEAPGMWARYYRKWEAVTLERLNPEMLELIPPLQRLTPPAEKFDRTTYSAFADGRLHNWLRGRGVTTLIISGAETDVCVLATVLAAVDLGYRTIVVRDALASSADQTHDSLLSLYDSRFDIQIELTEVAELREAWRPPD</sequence>
<evidence type="ECO:0000313" key="4">
    <source>
        <dbReference type="Proteomes" id="UP000001096"/>
    </source>
</evidence>
<feature type="domain" description="Isochorismatase-like" evidence="2">
    <location>
        <begin position="13"/>
        <end position="182"/>
    </location>
</feature>
<evidence type="ECO:0000259" key="2">
    <source>
        <dbReference type="Pfam" id="PF00857"/>
    </source>
</evidence>
<dbReference type="PANTHER" id="PTHR43540:SF6">
    <property type="entry name" value="ISOCHORISMATASE-LIKE DOMAIN-CONTAINING PROTEIN"/>
    <property type="match status" value="1"/>
</dbReference>
<gene>
    <name evidence="3" type="ORF">HMPREF9695_00559</name>
</gene>
<dbReference type="HOGENOM" id="CLU_091983_0_0_5"/>
<proteinExistence type="predicted"/>
<keyword evidence="4" id="KW-1185">Reference proteome</keyword>
<dbReference type="RefSeq" id="WP_006019266.1">
    <property type="nucleotide sequence ID" value="NZ_KB375282.1"/>
</dbReference>
<dbReference type="eggNOG" id="COG1335">
    <property type="taxonomic scope" value="Bacteria"/>
</dbReference>
<keyword evidence="1" id="KW-0378">Hydrolase</keyword>